<comment type="caution">
    <text evidence="2">The sequence shown here is derived from an EMBL/GenBank/DDBJ whole genome shotgun (WGS) entry which is preliminary data.</text>
</comment>
<evidence type="ECO:0000256" key="1">
    <source>
        <dbReference type="SAM" id="MobiDB-lite"/>
    </source>
</evidence>
<dbReference type="Proteomes" id="UP001595075">
    <property type="component" value="Unassembled WGS sequence"/>
</dbReference>
<keyword evidence="3" id="KW-1185">Reference proteome</keyword>
<feature type="region of interest" description="Disordered" evidence="1">
    <location>
        <begin position="49"/>
        <end position="74"/>
    </location>
</feature>
<evidence type="ECO:0000313" key="2">
    <source>
        <dbReference type="EMBL" id="KAL2067864.1"/>
    </source>
</evidence>
<proteinExistence type="predicted"/>
<feature type="compositionally biased region" description="Basic and acidic residues" evidence="1">
    <location>
        <begin position="57"/>
        <end position="67"/>
    </location>
</feature>
<evidence type="ECO:0000313" key="3">
    <source>
        <dbReference type="Proteomes" id="UP001595075"/>
    </source>
</evidence>
<dbReference type="EMBL" id="JAZHXI010000009">
    <property type="protein sequence ID" value="KAL2067864.1"/>
    <property type="molecule type" value="Genomic_DNA"/>
</dbReference>
<protein>
    <submittedName>
        <fullName evidence="2">Uncharacterized protein</fullName>
    </submittedName>
</protein>
<name>A0ABR4CFD0_9HELO</name>
<sequence>MAAGKHPITIPPVRPLYRFAATGLGASMWFFVVDVPREERWTCVTRLETPMGPLNKSDGREAGEGRGIEQLGTP</sequence>
<gene>
    <name evidence="2" type="ORF">VTL71DRAFT_15962</name>
</gene>
<accession>A0ABR4CFD0</accession>
<reference evidence="2 3" key="1">
    <citation type="journal article" date="2024" name="Commun. Biol.">
        <title>Comparative genomic analysis of thermophilic fungi reveals convergent evolutionary adaptations and gene losses.</title>
        <authorList>
            <person name="Steindorff A.S."/>
            <person name="Aguilar-Pontes M.V."/>
            <person name="Robinson A.J."/>
            <person name="Andreopoulos B."/>
            <person name="LaButti K."/>
            <person name="Kuo A."/>
            <person name="Mondo S."/>
            <person name="Riley R."/>
            <person name="Otillar R."/>
            <person name="Haridas S."/>
            <person name="Lipzen A."/>
            <person name="Grimwood J."/>
            <person name="Schmutz J."/>
            <person name="Clum A."/>
            <person name="Reid I.D."/>
            <person name="Moisan M.C."/>
            <person name="Butler G."/>
            <person name="Nguyen T.T.M."/>
            <person name="Dewar K."/>
            <person name="Conant G."/>
            <person name="Drula E."/>
            <person name="Henrissat B."/>
            <person name="Hansel C."/>
            <person name="Singer S."/>
            <person name="Hutchinson M.I."/>
            <person name="de Vries R.P."/>
            <person name="Natvig D.O."/>
            <person name="Powell A.J."/>
            <person name="Tsang A."/>
            <person name="Grigoriev I.V."/>
        </authorList>
    </citation>
    <scope>NUCLEOTIDE SEQUENCE [LARGE SCALE GENOMIC DNA]</scope>
    <source>
        <strain evidence="2 3">CBS 494.80</strain>
    </source>
</reference>
<organism evidence="2 3">
    <name type="scientific">Oculimacula yallundae</name>
    <dbReference type="NCBI Taxonomy" id="86028"/>
    <lineage>
        <taxon>Eukaryota</taxon>
        <taxon>Fungi</taxon>
        <taxon>Dikarya</taxon>
        <taxon>Ascomycota</taxon>
        <taxon>Pezizomycotina</taxon>
        <taxon>Leotiomycetes</taxon>
        <taxon>Helotiales</taxon>
        <taxon>Ploettnerulaceae</taxon>
        <taxon>Oculimacula</taxon>
    </lineage>
</organism>